<dbReference type="STRING" id="690879.TSACC_21975"/>
<dbReference type="InterPro" id="IPR001789">
    <property type="entry name" value="Sig_transdc_resp-reg_receiver"/>
</dbReference>
<dbReference type="SUPFAM" id="SSF46689">
    <property type="entry name" value="Homeodomain-like"/>
    <property type="match status" value="1"/>
</dbReference>
<name>A0A146GAA3_TERSA</name>
<dbReference type="EMBL" id="BDCO01000002">
    <property type="protein sequence ID" value="GAT33558.1"/>
    <property type="molecule type" value="Genomic_DNA"/>
</dbReference>
<dbReference type="InParanoid" id="A0A146GAA3"/>
<dbReference type="SMART" id="SM00448">
    <property type="entry name" value="REC"/>
    <property type="match status" value="1"/>
</dbReference>
<dbReference type="CDD" id="cd00009">
    <property type="entry name" value="AAA"/>
    <property type="match status" value="1"/>
</dbReference>
<dbReference type="InterPro" id="IPR058031">
    <property type="entry name" value="AAA_lid_NorR"/>
</dbReference>
<keyword evidence="10" id="KW-1185">Reference proteome</keyword>
<dbReference type="InterPro" id="IPR009057">
    <property type="entry name" value="Homeodomain-like_sf"/>
</dbReference>
<keyword evidence="5" id="KW-0804">Transcription</keyword>
<dbReference type="PRINTS" id="PR01590">
    <property type="entry name" value="HTHFIS"/>
</dbReference>
<keyword evidence="6" id="KW-0597">Phosphoprotein</keyword>
<dbReference type="PROSITE" id="PS50045">
    <property type="entry name" value="SIGMA54_INTERACT_4"/>
    <property type="match status" value="1"/>
</dbReference>
<evidence type="ECO:0000259" key="8">
    <source>
        <dbReference type="PROSITE" id="PS50110"/>
    </source>
</evidence>
<evidence type="ECO:0000256" key="6">
    <source>
        <dbReference type="PROSITE-ProRule" id="PRU00169"/>
    </source>
</evidence>
<proteinExistence type="predicted"/>
<keyword evidence="2" id="KW-0067">ATP-binding</keyword>
<dbReference type="OrthoDB" id="9802354at2"/>
<dbReference type="SUPFAM" id="SSF52172">
    <property type="entry name" value="CheY-like"/>
    <property type="match status" value="1"/>
</dbReference>
<evidence type="ECO:0000313" key="10">
    <source>
        <dbReference type="Proteomes" id="UP000076023"/>
    </source>
</evidence>
<dbReference type="InterPro" id="IPR025944">
    <property type="entry name" value="Sigma_54_int_dom_CS"/>
</dbReference>
<evidence type="ECO:0000256" key="5">
    <source>
        <dbReference type="ARBA" id="ARBA00023163"/>
    </source>
</evidence>
<dbReference type="SMART" id="SM00382">
    <property type="entry name" value="AAA"/>
    <property type="match status" value="1"/>
</dbReference>
<dbReference type="AlphaFoldDB" id="A0A146GAA3"/>
<feature type="domain" description="Response regulatory" evidence="8">
    <location>
        <begin position="6"/>
        <end position="119"/>
    </location>
</feature>
<dbReference type="GO" id="GO:0000160">
    <property type="term" value="P:phosphorelay signal transduction system"/>
    <property type="evidence" value="ECO:0007669"/>
    <property type="project" value="InterPro"/>
</dbReference>
<dbReference type="Gene3D" id="1.10.8.60">
    <property type="match status" value="1"/>
</dbReference>
<keyword evidence="1" id="KW-0547">Nucleotide-binding</keyword>
<dbReference type="InterPro" id="IPR002197">
    <property type="entry name" value="HTH_Fis"/>
</dbReference>
<dbReference type="Pfam" id="PF25601">
    <property type="entry name" value="AAA_lid_14"/>
    <property type="match status" value="1"/>
</dbReference>
<dbReference type="GO" id="GO:0043565">
    <property type="term" value="F:sequence-specific DNA binding"/>
    <property type="evidence" value="ECO:0007669"/>
    <property type="project" value="InterPro"/>
</dbReference>
<dbReference type="InterPro" id="IPR025943">
    <property type="entry name" value="Sigma_54_int_dom_ATP-bd_2"/>
</dbReference>
<dbReference type="PANTHER" id="PTHR32071">
    <property type="entry name" value="TRANSCRIPTIONAL REGULATORY PROTEIN"/>
    <property type="match status" value="1"/>
</dbReference>
<dbReference type="InterPro" id="IPR027417">
    <property type="entry name" value="P-loop_NTPase"/>
</dbReference>
<sequence length="459" mass="51123">MARRGTLLIVDDEKNTRDGLRVALEDEFEVYVAGDISGALSIMETDPADVLITDLRLGGEDGMALIEKALKLPKPPVCIMMTAYGSVDTAVEAMRRGAYDFVTKPVNIDRLELLIQRALRERDTRKENEELRQQVEKRSGLENMIGQSSPMVEVFETIKQVAPSRATILIQGETGTGKELAARAIHLLSPRAGKKFVTVHCKAFSSQLLESELFGHERGAFTGAFERRIGRFEQASGGTLFLDEIGEIDENTQVKILRAIGERTFERVGGNQTIQTDVRLVAATNKDLAKLVSEGKFRDDLYFRLNVVQITMPPLRSRKEDIPLLAQSFLKESAKENGKPFRDLSPEAAACIIHYDWPGNVRELRAAIEHAVVMCCTPRIGVRDLPASVRQGIPSISPLVEEPHASGRLNLHQTEQALIFRALEECGGNRTEAARKLGISRRTLHRRLRDLKITNPPIQ</sequence>
<dbReference type="Proteomes" id="UP000076023">
    <property type="component" value="Unassembled WGS sequence"/>
</dbReference>
<keyword evidence="3" id="KW-0805">Transcription regulation</keyword>
<accession>A0A146GAA3</accession>
<dbReference type="PROSITE" id="PS50110">
    <property type="entry name" value="RESPONSE_REGULATORY"/>
    <property type="match status" value="1"/>
</dbReference>
<dbReference type="Gene3D" id="3.40.50.300">
    <property type="entry name" value="P-loop containing nucleotide triphosphate hydrolases"/>
    <property type="match status" value="1"/>
</dbReference>
<dbReference type="Pfam" id="PF00158">
    <property type="entry name" value="Sigma54_activat"/>
    <property type="match status" value="1"/>
</dbReference>
<dbReference type="GO" id="GO:0006355">
    <property type="term" value="P:regulation of DNA-templated transcription"/>
    <property type="evidence" value="ECO:0007669"/>
    <property type="project" value="InterPro"/>
</dbReference>
<dbReference type="InterPro" id="IPR011006">
    <property type="entry name" value="CheY-like_superfamily"/>
</dbReference>
<evidence type="ECO:0000256" key="4">
    <source>
        <dbReference type="ARBA" id="ARBA00023125"/>
    </source>
</evidence>
<dbReference type="SUPFAM" id="SSF52540">
    <property type="entry name" value="P-loop containing nucleoside triphosphate hydrolases"/>
    <property type="match status" value="1"/>
</dbReference>
<organism evidence="9 10">
    <name type="scientific">Terrimicrobium sacchariphilum</name>
    <dbReference type="NCBI Taxonomy" id="690879"/>
    <lineage>
        <taxon>Bacteria</taxon>
        <taxon>Pseudomonadati</taxon>
        <taxon>Verrucomicrobiota</taxon>
        <taxon>Terrimicrobiia</taxon>
        <taxon>Terrimicrobiales</taxon>
        <taxon>Terrimicrobiaceae</taxon>
        <taxon>Terrimicrobium</taxon>
    </lineage>
</organism>
<gene>
    <name evidence="9" type="ORF">TSACC_21975</name>
</gene>
<dbReference type="GO" id="GO:0005524">
    <property type="term" value="F:ATP binding"/>
    <property type="evidence" value="ECO:0007669"/>
    <property type="project" value="UniProtKB-KW"/>
</dbReference>
<dbReference type="InterPro" id="IPR003593">
    <property type="entry name" value="AAA+_ATPase"/>
</dbReference>
<evidence type="ECO:0000256" key="1">
    <source>
        <dbReference type="ARBA" id="ARBA00022741"/>
    </source>
</evidence>
<evidence type="ECO:0000256" key="3">
    <source>
        <dbReference type="ARBA" id="ARBA00023015"/>
    </source>
</evidence>
<feature type="modified residue" description="4-aspartylphosphate" evidence="6">
    <location>
        <position position="54"/>
    </location>
</feature>
<dbReference type="PROSITE" id="PS00676">
    <property type="entry name" value="SIGMA54_INTERACT_2"/>
    <property type="match status" value="1"/>
</dbReference>
<dbReference type="InterPro" id="IPR002078">
    <property type="entry name" value="Sigma_54_int"/>
</dbReference>
<protein>
    <submittedName>
        <fullName evidence="9">DNA-binding transcriptional response regulator, NtrC family</fullName>
    </submittedName>
</protein>
<dbReference type="Pfam" id="PF00072">
    <property type="entry name" value="Response_reg"/>
    <property type="match status" value="1"/>
</dbReference>
<evidence type="ECO:0000259" key="7">
    <source>
        <dbReference type="PROSITE" id="PS50045"/>
    </source>
</evidence>
<dbReference type="PROSITE" id="PS00688">
    <property type="entry name" value="SIGMA54_INTERACT_3"/>
    <property type="match status" value="1"/>
</dbReference>
<dbReference type="Gene3D" id="1.10.10.60">
    <property type="entry name" value="Homeodomain-like"/>
    <property type="match status" value="1"/>
</dbReference>
<comment type="caution">
    <text evidence="9">The sequence shown here is derived from an EMBL/GenBank/DDBJ whole genome shotgun (WGS) entry which is preliminary data.</text>
</comment>
<dbReference type="PANTHER" id="PTHR32071:SF122">
    <property type="entry name" value="SIGMA FACTOR"/>
    <property type="match status" value="1"/>
</dbReference>
<dbReference type="Gene3D" id="3.40.50.2300">
    <property type="match status" value="1"/>
</dbReference>
<dbReference type="RefSeq" id="WP_075079281.1">
    <property type="nucleotide sequence ID" value="NZ_BDCO01000002.1"/>
</dbReference>
<feature type="domain" description="Sigma-54 factor interaction" evidence="7">
    <location>
        <begin position="144"/>
        <end position="373"/>
    </location>
</feature>
<dbReference type="FunCoup" id="A0A146GAA3">
    <property type="interactions" value="307"/>
</dbReference>
<keyword evidence="4 9" id="KW-0238">DNA-binding</keyword>
<reference evidence="10" key="1">
    <citation type="journal article" date="2017" name="Genome Announc.">
        <title>Draft Genome Sequence of Terrimicrobium sacchariphilum NM-5T, a Facultative Anaerobic Soil Bacterium of the Class Spartobacteria.</title>
        <authorList>
            <person name="Qiu Y.L."/>
            <person name="Tourlousse D.M."/>
            <person name="Matsuura N."/>
            <person name="Ohashi A."/>
            <person name="Sekiguchi Y."/>
        </authorList>
    </citation>
    <scope>NUCLEOTIDE SEQUENCE [LARGE SCALE GENOMIC DNA]</scope>
    <source>
        <strain evidence="10">NM-5</strain>
    </source>
</reference>
<evidence type="ECO:0000313" key="9">
    <source>
        <dbReference type="EMBL" id="GAT33558.1"/>
    </source>
</evidence>
<evidence type="ECO:0000256" key="2">
    <source>
        <dbReference type="ARBA" id="ARBA00022840"/>
    </source>
</evidence>
<dbReference type="Pfam" id="PF02954">
    <property type="entry name" value="HTH_8"/>
    <property type="match status" value="1"/>
</dbReference>
<dbReference type="FunFam" id="3.40.50.300:FF:000006">
    <property type="entry name" value="DNA-binding transcriptional regulator NtrC"/>
    <property type="match status" value="1"/>
</dbReference>